<feature type="region of interest" description="Disordered" evidence="1">
    <location>
        <begin position="409"/>
        <end position="454"/>
    </location>
</feature>
<accession>A0AAD4QGT3</accession>
<feature type="region of interest" description="Disordered" evidence="1">
    <location>
        <begin position="481"/>
        <end position="500"/>
    </location>
</feature>
<proteinExistence type="predicted"/>
<sequence>MPKTEGSVWSFDLRSYNPNDLSDSDSDDALPDNLCSDGSTLVDQPLSEDNDTAVFKPNPWSIAKINAASRLASHSAQKSQESYDVRKISEINKAYEKKQPKGRIVDLLKKQAQQPSAGKISGLRPLDAPLSGNTRKPGYPSKSSTLSDSFPAVLGNRHHLGKCDYTKAVDSTRRLRNAPCDTDPLSTGRRAIHTKTAFSSNARAESRLSISGNCATQSSGASRSGSLFQSGQESSTWASIGQSPLGPCIVASEHSPGALPRAVIPPQHQALPASDPPYRGPDVSSSLINQISTSFHDDSGAPLRTCLPLEFQTQKATTPALANANESPTHLSSQNRVSIKKATKPSMTPSTALTSWTSPASSTHLTSTPFAPPHASTYMYAQEPSVIDIPSISHNIVDEQNAFPIKNRQGAQTKLSEAHAPQPQEGVLPNVESRPRSQSAVAVPASQSKPDFPVLTHRPVSSAPALECLPAMSRTRLETDKPPRFTSVHKRGPTTSLPAPGAEIVGASCLSLPHAGESAYNHPALRSSVDDDAEWSTLPKRNHRPPSAQSKSLITSSAKFLLPTRTRAPSPTESHEVEAGKRPRITLYHPPPRTAAIDLAGLEGRYACVRSAMRKVRTPDILHLGSCLGRSVHGGRPG</sequence>
<feature type="region of interest" description="Disordered" evidence="1">
    <location>
        <begin position="113"/>
        <end position="146"/>
    </location>
</feature>
<evidence type="ECO:0000256" key="1">
    <source>
        <dbReference type="SAM" id="MobiDB-lite"/>
    </source>
</evidence>
<feature type="compositionally biased region" description="Polar residues" evidence="1">
    <location>
        <begin position="196"/>
        <end position="229"/>
    </location>
</feature>
<evidence type="ECO:0000313" key="2">
    <source>
        <dbReference type="EMBL" id="KAH8998133.1"/>
    </source>
</evidence>
<evidence type="ECO:0000313" key="3">
    <source>
        <dbReference type="Proteomes" id="UP001201163"/>
    </source>
</evidence>
<feature type="compositionally biased region" description="Polar residues" evidence="1">
    <location>
        <begin position="547"/>
        <end position="557"/>
    </location>
</feature>
<feature type="compositionally biased region" description="Low complexity" evidence="1">
    <location>
        <begin position="437"/>
        <end position="448"/>
    </location>
</feature>
<feature type="compositionally biased region" description="Polar residues" evidence="1">
    <location>
        <begin position="345"/>
        <end position="361"/>
    </location>
</feature>
<keyword evidence="3" id="KW-1185">Reference proteome</keyword>
<dbReference type="Proteomes" id="UP001201163">
    <property type="component" value="Unassembled WGS sequence"/>
</dbReference>
<dbReference type="EMBL" id="JAKELL010000006">
    <property type="protein sequence ID" value="KAH8998133.1"/>
    <property type="molecule type" value="Genomic_DNA"/>
</dbReference>
<gene>
    <name evidence="2" type="ORF">EDB92DRAFT_1838135</name>
</gene>
<feature type="region of interest" description="Disordered" evidence="1">
    <location>
        <begin position="20"/>
        <end position="56"/>
    </location>
</feature>
<reference evidence="2" key="1">
    <citation type="submission" date="2022-01" db="EMBL/GenBank/DDBJ databases">
        <title>Comparative genomics reveals a dynamic genome evolution in the ectomycorrhizal milk-cap (Lactarius) mushrooms.</title>
        <authorList>
            <consortium name="DOE Joint Genome Institute"/>
            <person name="Lebreton A."/>
            <person name="Tang N."/>
            <person name="Kuo A."/>
            <person name="LaButti K."/>
            <person name="Drula E."/>
            <person name="Barry K."/>
            <person name="Clum A."/>
            <person name="Lipzen A."/>
            <person name="Mousain D."/>
            <person name="Ng V."/>
            <person name="Wang R."/>
            <person name="Wang X."/>
            <person name="Dai Y."/>
            <person name="Henrissat B."/>
            <person name="Grigoriev I.V."/>
            <person name="Guerin-Laguette A."/>
            <person name="Yu F."/>
            <person name="Martin F.M."/>
        </authorList>
    </citation>
    <scope>NUCLEOTIDE SEQUENCE</scope>
    <source>
        <strain evidence="2">QP</strain>
    </source>
</reference>
<organism evidence="2 3">
    <name type="scientific">Lactarius akahatsu</name>
    <dbReference type="NCBI Taxonomy" id="416441"/>
    <lineage>
        <taxon>Eukaryota</taxon>
        <taxon>Fungi</taxon>
        <taxon>Dikarya</taxon>
        <taxon>Basidiomycota</taxon>
        <taxon>Agaricomycotina</taxon>
        <taxon>Agaricomycetes</taxon>
        <taxon>Russulales</taxon>
        <taxon>Russulaceae</taxon>
        <taxon>Lactarius</taxon>
    </lineage>
</organism>
<comment type="caution">
    <text evidence="2">The sequence shown here is derived from an EMBL/GenBank/DDBJ whole genome shotgun (WGS) entry which is preliminary data.</text>
</comment>
<feature type="region of interest" description="Disordered" evidence="1">
    <location>
        <begin position="180"/>
        <end position="229"/>
    </location>
</feature>
<feature type="compositionally biased region" description="Polar residues" evidence="1">
    <location>
        <begin position="324"/>
        <end position="337"/>
    </location>
</feature>
<feature type="region of interest" description="Disordered" evidence="1">
    <location>
        <begin position="322"/>
        <end position="361"/>
    </location>
</feature>
<feature type="region of interest" description="Disordered" evidence="1">
    <location>
        <begin position="531"/>
        <end position="557"/>
    </location>
</feature>
<protein>
    <submittedName>
        <fullName evidence="2">Uncharacterized protein</fullName>
    </submittedName>
</protein>
<name>A0AAD4QGT3_9AGAM</name>
<dbReference type="AlphaFoldDB" id="A0AAD4QGT3"/>